<dbReference type="CDD" id="cd00200">
    <property type="entry name" value="WD40"/>
    <property type="match status" value="1"/>
</dbReference>
<dbReference type="PROSITE" id="PS50082">
    <property type="entry name" value="WD_REPEATS_2"/>
    <property type="match status" value="2"/>
</dbReference>
<keyword evidence="5" id="KW-1185">Reference proteome</keyword>
<dbReference type="InterPro" id="IPR019775">
    <property type="entry name" value="WD40_repeat_CS"/>
</dbReference>
<gene>
    <name evidence="4" type="ORF">BLNAU_8878</name>
</gene>
<dbReference type="SUPFAM" id="SSF50978">
    <property type="entry name" value="WD40 repeat-like"/>
    <property type="match status" value="1"/>
</dbReference>
<dbReference type="InterPro" id="IPR015943">
    <property type="entry name" value="WD40/YVTN_repeat-like_dom_sf"/>
</dbReference>
<dbReference type="PROSITE" id="PS50294">
    <property type="entry name" value="WD_REPEATS_REGION"/>
    <property type="match status" value="1"/>
</dbReference>
<dbReference type="InterPro" id="IPR001680">
    <property type="entry name" value="WD40_rpt"/>
</dbReference>
<dbReference type="InterPro" id="IPR036322">
    <property type="entry name" value="WD40_repeat_dom_sf"/>
</dbReference>
<dbReference type="EMBL" id="JARBJD010000059">
    <property type="protein sequence ID" value="KAK2956098.1"/>
    <property type="molecule type" value="Genomic_DNA"/>
</dbReference>
<dbReference type="Pfam" id="PF00400">
    <property type="entry name" value="WD40"/>
    <property type="match status" value="5"/>
</dbReference>
<comment type="caution">
    <text evidence="4">The sequence shown here is derived from an EMBL/GenBank/DDBJ whole genome shotgun (WGS) entry which is preliminary data.</text>
</comment>
<feature type="repeat" description="WD" evidence="3">
    <location>
        <begin position="101"/>
        <end position="142"/>
    </location>
</feature>
<dbReference type="SMART" id="SM00320">
    <property type="entry name" value="WD40"/>
    <property type="match status" value="7"/>
</dbReference>
<sequence>MISHAWLTGEGMKIIPMEKHDREILCMAVQGDNLVTGSSDHALHLYDLKANRLRRRLFTPKFGHHEWVTCCDFNCDGQVVSGGMDAKICVWDKSIPKCIDLQGHSTSVSQIVCDKDTPLCASASYDKTLKIWNTKSGACLQTFVGHSQPVNDCVWRRSLLLSTGRDGLLIGWDVNTGTRINTIRHTSPIAAIHLFADELGFVATGTQDGTVAVYDLRDFRTAVFTSVLHPNAVCSSVKSFDDREATTIITSGSDRRVVVVDSAMGFAPRAELTGHQAPVHSLCTVPFDRRTQLVVSGADNGWVLVHNAATADGKTNACFGSGIVKSGVRCLEVNDSMTKLCVGGDDLEPVVLDFSG</sequence>
<evidence type="ECO:0000256" key="2">
    <source>
        <dbReference type="ARBA" id="ARBA00022737"/>
    </source>
</evidence>
<keyword evidence="2" id="KW-0677">Repeat</keyword>
<proteinExistence type="predicted"/>
<dbReference type="Proteomes" id="UP001281761">
    <property type="component" value="Unassembled WGS sequence"/>
</dbReference>
<dbReference type="PANTHER" id="PTHR19848:SF7">
    <property type="entry name" value="F-BOX AND WD-40 DOMAIN PROTEIN 7"/>
    <property type="match status" value="1"/>
</dbReference>
<dbReference type="Gene3D" id="2.130.10.10">
    <property type="entry name" value="YVTN repeat-like/Quinoprotein amine dehydrogenase"/>
    <property type="match status" value="2"/>
</dbReference>
<evidence type="ECO:0000256" key="3">
    <source>
        <dbReference type="PROSITE-ProRule" id="PRU00221"/>
    </source>
</evidence>
<accession>A0ABQ9XXA4</accession>
<dbReference type="PROSITE" id="PS00678">
    <property type="entry name" value="WD_REPEATS_1"/>
    <property type="match status" value="2"/>
</dbReference>
<feature type="repeat" description="WD" evidence="3">
    <location>
        <begin position="143"/>
        <end position="182"/>
    </location>
</feature>
<keyword evidence="1 3" id="KW-0853">WD repeat</keyword>
<evidence type="ECO:0000313" key="5">
    <source>
        <dbReference type="Proteomes" id="UP001281761"/>
    </source>
</evidence>
<dbReference type="InterPro" id="IPR020472">
    <property type="entry name" value="WD40_PAC1"/>
</dbReference>
<evidence type="ECO:0000256" key="1">
    <source>
        <dbReference type="ARBA" id="ARBA00022574"/>
    </source>
</evidence>
<protein>
    <submittedName>
        <fullName evidence="4">WD domain, G-beta repeat protein</fullName>
    </submittedName>
</protein>
<evidence type="ECO:0000313" key="4">
    <source>
        <dbReference type="EMBL" id="KAK2956098.1"/>
    </source>
</evidence>
<organism evidence="4 5">
    <name type="scientific">Blattamonas nauphoetae</name>
    <dbReference type="NCBI Taxonomy" id="2049346"/>
    <lineage>
        <taxon>Eukaryota</taxon>
        <taxon>Metamonada</taxon>
        <taxon>Preaxostyla</taxon>
        <taxon>Oxymonadida</taxon>
        <taxon>Blattamonas</taxon>
    </lineage>
</organism>
<dbReference type="PRINTS" id="PR00320">
    <property type="entry name" value="GPROTEINBRPT"/>
</dbReference>
<dbReference type="PANTHER" id="PTHR19848">
    <property type="entry name" value="WD40 REPEAT PROTEIN"/>
    <property type="match status" value="1"/>
</dbReference>
<reference evidence="4 5" key="1">
    <citation type="journal article" date="2022" name="bioRxiv">
        <title>Genomics of Preaxostyla Flagellates Illuminates Evolutionary Transitions and the Path Towards Mitochondrial Loss.</title>
        <authorList>
            <person name="Novak L.V.F."/>
            <person name="Treitli S.C."/>
            <person name="Pyrih J."/>
            <person name="Halakuc P."/>
            <person name="Pipaliya S.V."/>
            <person name="Vacek V."/>
            <person name="Brzon O."/>
            <person name="Soukal P."/>
            <person name="Eme L."/>
            <person name="Dacks J.B."/>
            <person name="Karnkowska A."/>
            <person name="Elias M."/>
            <person name="Hampl V."/>
        </authorList>
    </citation>
    <scope>NUCLEOTIDE SEQUENCE [LARGE SCALE GENOMIC DNA]</scope>
    <source>
        <strain evidence="4">NAU3</strain>
        <tissue evidence="4">Gut</tissue>
    </source>
</reference>
<name>A0ABQ9XXA4_9EUKA</name>